<dbReference type="SUPFAM" id="SSF48647">
    <property type="entry name" value="Fungal elicitin"/>
    <property type="match status" value="1"/>
</dbReference>
<dbReference type="AlphaFoldDB" id="A0A2P4YS94"/>
<evidence type="ECO:0000256" key="2">
    <source>
        <dbReference type="ARBA" id="ARBA00009544"/>
    </source>
</evidence>
<accession>A0A2P4YS94</accession>
<dbReference type="OrthoDB" id="122109at2759"/>
<evidence type="ECO:0000256" key="6">
    <source>
        <dbReference type="RuleBase" id="RU368111"/>
    </source>
</evidence>
<dbReference type="InterPro" id="IPR002200">
    <property type="entry name" value="Elicitin"/>
</dbReference>
<evidence type="ECO:0000256" key="3">
    <source>
        <dbReference type="ARBA" id="ARBA00022525"/>
    </source>
</evidence>
<keyword evidence="3 6" id="KW-0964">Secreted</keyword>
<evidence type="ECO:0000313" key="8">
    <source>
        <dbReference type="EMBL" id="POM80639.1"/>
    </source>
</evidence>
<keyword evidence="9" id="KW-1185">Reference proteome</keyword>
<evidence type="ECO:0000313" key="9">
    <source>
        <dbReference type="Proteomes" id="UP000237271"/>
    </source>
</evidence>
<evidence type="ECO:0000256" key="5">
    <source>
        <dbReference type="ARBA" id="ARBA00023157"/>
    </source>
</evidence>
<reference evidence="8 9" key="1">
    <citation type="journal article" date="2017" name="Genome Biol. Evol.">
        <title>Phytophthora megakarya and P. palmivora, closely related causal agents of cacao black pod rot, underwent increases in genome sizes and gene numbers by different mechanisms.</title>
        <authorList>
            <person name="Ali S.S."/>
            <person name="Shao J."/>
            <person name="Lary D.J."/>
            <person name="Kronmiller B."/>
            <person name="Shen D."/>
            <person name="Strem M.D."/>
            <person name="Amoako-Attah I."/>
            <person name="Akrofi A.Y."/>
            <person name="Begoude B.A."/>
            <person name="Ten Hoopen G.M."/>
            <person name="Coulibaly K."/>
            <person name="Kebe B.I."/>
            <person name="Melnick R.L."/>
            <person name="Guiltinan M.J."/>
            <person name="Tyler B.M."/>
            <person name="Meinhardt L.W."/>
            <person name="Bailey B.A."/>
        </authorList>
    </citation>
    <scope>NUCLEOTIDE SEQUENCE [LARGE SCALE GENOMIC DNA]</scope>
    <source>
        <strain evidence="9">sbr112.9</strain>
    </source>
</reference>
<protein>
    <recommendedName>
        <fullName evidence="6">Elicitin</fullName>
    </recommendedName>
</protein>
<keyword evidence="5 6" id="KW-1015">Disulfide bond</keyword>
<feature type="chain" id="PRO_5015166795" description="Elicitin" evidence="7">
    <location>
        <begin position="26"/>
        <end position="118"/>
    </location>
</feature>
<dbReference type="InterPro" id="IPR036470">
    <property type="entry name" value="Elicitin_sf"/>
</dbReference>
<proteinExistence type="inferred from homology"/>
<dbReference type="EMBL" id="NCKW01000355">
    <property type="protein sequence ID" value="POM80639.1"/>
    <property type="molecule type" value="Genomic_DNA"/>
</dbReference>
<dbReference type="GO" id="GO:0005576">
    <property type="term" value="C:extracellular region"/>
    <property type="evidence" value="ECO:0007669"/>
    <property type="project" value="UniProtKB-SubCell"/>
</dbReference>
<evidence type="ECO:0000256" key="4">
    <source>
        <dbReference type="ARBA" id="ARBA00022978"/>
    </source>
</evidence>
<organism evidence="8 9">
    <name type="scientific">Phytophthora palmivora</name>
    <dbReference type="NCBI Taxonomy" id="4796"/>
    <lineage>
        <taxon>Eukaryota</taxon>
        <taxon>Sar</taxon>
        <taxon>Stramenopiles</taxon>
        <taxon>Oomycota</taxon>
        <taxon>Peronosporomycetes</taxon>
        <taxon>Peronosporales</taxon>
        <taxon>Peronosporaceae</taxon>
        <taxon>Phytophthora</taxon>
    </lineage>
</organism>
<dbReference type="Proteomes" id="UP000237271">
    <property type="component" value="Unassembled WGS sequence"/>
</dbReference>
<evidence type="ECO:0000256" key="7">
    <source>
        <dbReference type="SAM" id="SignalP"/>
    </source>
</evidence>
<dbReference type="SMART" id="SM01187">
    <property type="entry name" value="Elicitin"/>
    <property type="match status" value="1"/>
</dbReference>
<comment type="function">
    <text evidence="6">Induces local and distal defense responses (incompatible hypersensitive reaction) in plants from the solanaceae and cruciferae families. Elicits leaf necrosis and causes the accumulation of pathogenesis-related proteins. Might interact with the lipidic molecules of the plasma membrane.</text>
</comment>
<gene>
    <name evidence="8" type="ORF">PHPALM_1499</name>
</gene>
<comment type="similarity">
    <text evidence="2 6">Belongs to the elicitin family.</text>
</comment>
<dbReference type="Pfam" id="PF00964">
    <property type="entry name" value="Elicitin"/>
    <property type="match status" value="1"/>
</dbReference>
<keyword evidence="7" id="KW-0732">Signal</keyword>
<sequence length="118" mass="12163">MKTGTFVAAVATTLAAVSSPTQVAAAECSTLTLVVTLLPLLNDANTCASNTGYSLYPFTGLPTADELSLICADTMCTKVLSEAAALNLPDCTVTYDGVAYNIKDEITLYATACGVARK</sequence>
<evidence type="ECO:0000256" key="1">
    <source>
        <dbReference type="ARBA" id="ARBA00004613"/>
    </source>
</evidence>
<dbReference type="Gene3D" id="1.10.239.10">
    <property type="entry name" value="Elicitin domain"/>
    <property type="match status" value="1"/>
</dbReference>
<dbReference type="PRINTS" id="PR00948">
    <property type="entry name" value="ELICITIN"/>
</dbReference>
<comment type="caution">
    <text evidence="8">The sequence shown here is derived from an EMBL/GenBank/DDBJ whole genome shotgun (WGS) entry which is preliminary data.</text>
</comment>
<comment type="subcellular location">
    <subcellularLocation>
        <location evidence="1 6">Secreted</location>
    </subcellularLocation>
</comment>
<dbReference type="GO" id="GO:0052040">
    <property type="term" value="P:symbiont-mediated perturbation of host programmed cell death"/>
    <property type="evidence" value="ECO:0007669"/>
    <property type="project" value="UniProtKB-UniRule"/>
</dbReference>
<feature type="signal peptide" evidence="7">
    <location>
        <begin position="1"/>
        <end position="25"/>
    </location>
</feature>
<name>A0A2P4YS94_9STRA</name>
<keyword evidence="4 6" id="KW-0928">Hypersensitive response elicitation</keyword>